<dbReference type="Pfam" id="PF12710">
    <property type="entry name" value="HAD"/>
    <property type="match status" value="1"/>
</dbReference>
<dbReference type="RefSeq" id="WP_047225159.1">
    <property type="nucleotide sequence ID" value="NZ_JWIO01000068.1"/>
</dbReference>
<proteinExistence type="predicted"/>
<dbReference type="NCBIfam" id="TIGR01490">
    <property type="entry name" value="HAD-SF-IB-hyp1"/>
    <property type="match status" value="1"/>
</dbReference>
<gene>
    <name evidence="4" type="ORF">FrCorBMG51_23380</name>
</gene>
<evidence type="ECO:0000256" key="2">
    <source>
        <dbReference type="ARBA" id="ARBA00023315"/>
    </source>
</evidence>
<dbReference type="SUPFAM" id="SSF56784">
    <property type="entry name" value="HAD-like"/>
    <property type="match status" value="1"/>
</dbReference>
<dbReference type="CDD" id="cd02612">
    <property type="entry name" value="HAD_PGPPase"/>
    <property type="match status" value="1"/>
</dbReference>
<evidence type="ECO:0000313" key="4">
    <source>
        <dbReference type="EMBL" id="KLL09647.1"/>
    </source>
</evidence>
<dbReference type="PANTHER" id="PTHR10434:SF66">
    <property type="entry name" value="PHOSPHOLIPID_GLYCEROL ACYLTRANSFERASE DOMAIN-CONTAINING PROTEIN"/>
    <property type="match status" value="1"/>
</dbReference>
<dbReference type="InterPro" id="IPR023214">
    <property type="entry name" value="HAD_sf"/>
</dbReference>
<dbReference type="CDD" id="cd07989">
    <property type="entry name" value="LPLAT_AGPAT-like"/>
    <property type="match status" value="1"/>
</dbReference>
<evidence type="ECO:0000313" key="5">
    <source>
        <dbReference type="Proteomes" id="UP000035425"/>
    </source>
</evidence>
<feature type="domain" description="Phospholipid/glycerol acyltransferase" evidence="3">
    <location>
        <begin position="310"/>
        <end position="425"/>
    </location>
</feature>
<evidence type="ECO:0000256" key="1">
    <source>
        <dbReference type="ARBA" id="ARBA00022679"/>
    </source>
</evidence>
<dbReference type="InterPro" id="IPR036412">
    <property type="entry name" value="HAD-like_sf"/>
</dbReference>
<keyword evidence="2" id="KW-0012">Acyltransferase</keyword>
<dbReference type="Proteomes" id="UP000035425">
    <property type="component" value="Unassembled WGS sequence"/>
</dbReference>
<dbReference type="SMART" id="SM00563">
    <property type="entry name" value="PlsC"/>
    <property type="match status" value="1"/>
</dbReference>
<organism evidence="4 5">
    <name type="scientific">Protofrankia coriariae</name>
    <dbReference type="NCBI Taxonomy" id="1562887"/>
    <lineage>
        <taxon>Bacteria</taxon>
        <taxon>Bacillati</taxon>
        <taxon>Actinomycetota</taxon>
        <taxon>Actinomycetes</taxon>
        <taxon>Frankiales</taxon>
        <taxon>Frankiaceae</taxon>
        <taxon>Protofrankia</taxon>
    </lineage>
</organism>
<protein>
    <submittedName>
        <fullName evidence="4">Haloacid dehalogenase</fullName>
    </submittedName>
</protein>
<dbReference type="Gene3D" id="1.20.1440.100">
    <property type="entry name" value="SG protein - dephosphorylation function"/>
    <property type="match status" value="1"/>
</dbReference>
<dbReference type="PANTHER" id="PTHR10434">
    <property type="entry name" value="1-ACYL-SN-GLYCEROL-3-PHOSPHATE ACYLTRANSFERASE"/>
    <property type="match status" value="1"/>
</dbReference>
<reference evidence="4 5" key="1">
    <citation type="submission" date="2014-12" db="EMBL/GenBank/DDBJ databases">
        <title>Frankia sp. BMG5.1 draft genome.</title>
        <authorList>
            <person name="Gtari M."/>
            <person name="Ghodhbane-Gtari F."/>
            <person name="Nouioui I."/>
            <person name="Ktari A."/>
            <person name="Hezbri K."/>
            <person name="Mimouni W."/>
            <person name="Sbissi I."/>
            <person name="Ayari A."/>
            <person name="Yamanaka T."/>
            <person name="Normand P."/>
            <person name="Tisa L.S."/>
            <person name="Boudabous A."/>
        </authorList>
    </citation>
    <scope>NUCLEOTIDE SEQUENCE [LARGE SCALE GENOMIC DNA]</scope>
    <source>
        <strain evidence="4 5">BMG5.1</strain>
    </source>
</reference>
<accession>A0ABR5EYW1</accession>
<comment type="caution">
    <text evidence="4">The sequence shown here is derived from an EMBL/GenBank/DDBJ whole genome shotgun (WGS) entry which is preliminary data.</text>
</comment>
<sequence length="494" mass="52957">MTAAVDELTEAIRRGPKGPHVGAFFDFDGTLIEGYSARALYARRLRSFEVGPDELLRIALAAVRGPLDEAGFTSLLETGLRGWAGRTEEELLALGRELFASEIAGSLFHSAWRLVRTHVNQGHTVVIATSATRLQVQPMADELGVEHVLCTELEQEGGVVTGHVAGRALWGDGKLAAVTAFAAGHGIDLTVSHAYANGDEDVPFLGAVGYPHPVNPQPMLATEARQREWPALEFTRRHNQLDPLPAVRTAAMFGTLFATAGAGIVAGVLTRDRRYGVDLMTSLFGDVASAVGNIRVDVVGEHNAWSHRPAVFLINHQSTLVDFVVTSRVLRRGFTAVAKAEVRRMPVVGTLFGLAGVAFVDRGNSTKAISALEPAVEMLRSGTSVVIAPEGTRSFTPRVGPFKKGAFHLATAAGVPIVPIVIRNAGEIMWRNARTAREGRIEVAVLPPIPTEGWTRTDIDAAATHVHDLYVDTLDHWPGTASAEPAEDITGSPR</sequence>
<dbReference type="EMBL" id="JWIO01000068">
    <property type="protein sequence ID" value="KLL09647.1"/>
    <property type="molecule type" value="Genomic_DNA"/>
</dbReference>
<keyword evidence="5" id="KW-1185">Reference proteome</keyword>
<evidence type="ECO:0000259" key="3">
    <source>
        <dbReference type="SMART" id="SM00563"/>
    </source>
</evidence>
<name>A0ABR5EYW1_9ACTN</name>
<dbReference type="Gene3D" id="3.40.50.1000">
    <property type="entry name" value="HAD superfamily/HAD-like"/>
    <property type="match status" value="1"/>
</dbReference>
<keyword evidence="1" id="KW-0808">Transferase</keyword>
<dbReference type="SUPFAM" id="SSF69593">
    <property type="entry name" value="Glycerol-3-phosphate (1)-acyltransferase"/>
    <property type="match status" value="1"/>
</dbReference>
<dbReference type="InterPro" id="IPR006385">
    <property type="entry name" value="HAD_hydro_SerB1"/>
</dbReference>
<dbReference type="Pfam" id="PF01553">
    <property type="entry name" value="Acyltransferase"/>
    <property type="match status" value="1"/>
</dbReference>
<dbReference type="NCBIfam" id="TIGR01488">
    <property type="entry name" value="HAD-SF-IB"/>
    <property type="match status" value="1"/>
</dbReference>
<dbReference type="InterPro" id="IPR002123">
    <property type="entry name" value="Plipid/glycerol_acylTrfase"/>
</dbReference>